<feature type="region of interest" description="Disordered" evidence="1">
    <location>
        <begin position="444"/>
        <end position="464"/>
    </location>
</feature>
<comment type="caution">
    <text evidence="2">The sequence shown here is derived from an EMBL/GenBank/DDBJ whole genome shotgun (WGS) entry which is preliminary data.</text>
</comment>
<dbReference type="AlphaFoldDB" id="A0A409YM42"/>
<reference evidence="2 3" key="1">
    <citation type="journal article" date="2018" name="Evol. Lett.">
        <title>Horizontal gene cluster transfer increased hallucinogenic mushroom diversity.</title>
        <authorList>
            <person name="Reynolds H.T."/>
            <person name="Vijayakumar V."/>
            <person name="Gluck-Thaler E."/>
            <person name="Korotkin H.B."/>
            <person name="Matheny P.B."/>
            <person name="Slot J.C."/>
        </authorList>
    </citation>
    <scope>NUCLEOTIDE SEQUENCE [LARGE SCALE GENOMIC DNA]</scope>
    <source>
        <strain evidence="2 3">2629</strain>
    </source>
</reference>
<evidence type="ECO:0000256" key="1">
    <source>
        <dbReference type="SAM" id="MobiDB-lite"/>
    </source>
</evidence>
<feature type="compositionally biased region" description="Basic residues" evidence="1">
    <location>
        <begin position="18"/>
        <end position="27"/>
    </location>
</feature>
<dbReference type="EMBL" id="NHTK01000994">
    <property type="protein sequence ID" value="PPR04106.1"/>
    <property type="molecule type" value="Genomic_DNA"/>
</dbReference>
<feature type="compositionally biased region" description="Polar residues" evidence="1">
    <location>
        <begin position="608"/>
        <end position="624"/>
    </location>
</feature>
<dbReference type="OrthoDB" id="3270652at2759"/>
<evidence type="ECO:0000313" key="2">
    <source>
        <dbReference type="EMBL" id="PPR04106.1"/>
    </source>
</evidence>
<dbReference type="Proteomes" id="UP000284842">
    <property type="component" value="Unassembled WGS sequence"/>
</dbReference>
<feature type="compositionally biased region" description="Polar residues" evidence="1">
    <location>
        <begin position="72"/>
        <end position="81"/>
    </location>
</feature>
<evidence type="ECO:0008006" key="4">
    <source>
        <dbReference type="Google" id="ProtNLM"/>
    </source>
</evidence>
<dbReference type="InParanoid" id="A0A409YM42"/>
<feature type="compositionally biased region" description="Polar residues" evidence="1">
    <location>
        <begin position="589"/>
        <end position="598"/>
    </location>
</feature>
<keyword evidence="3" id="KW-1185">Reference proteome</keyword>
<sequence>MDSPMDPASLRAAALSTLKKKGKRPVKKVPDFKSSLPRPPPPQSDSFLLDYGQDEPQQGASTTDAMPVDTPNDLSASTKNPVHTVEDAAMREEGEISEEEEPSTIQPQSIPRSQPLAARLEPAPELRPPSVNSRSRSPEFQAISPVSLIDRIFPVVNKESQHKQSESTSMIVDPAPEIVQDFVRPGVALSQDEYDTIKDIILDLLGWGVPPAAILKHGVSREVMFYVFNELNLQLPEDFDFSGIPPYTPSMAVEPMQSIEPSISTQSLISSTSQTNLPVETTTTTTTDPTLLDMEQQRRKELLARKAAVQASRKNKKVAPITPATSSKVPPTQREAPATPIATEVVEDFLNSIGPKNYDEEETEIIAPPQALQAVPSSDPDAMEVDQPLESKVVVVSPTQESTARDLEEPHDLVSIANESFVEPSVPAAPPPWSGDSTVTTFSDVSTDSHVRRHSSSTRRGTKRPVASDFVDMEPTRYRNDPSLDQRAPKLPRFNNLQSMRCVIELSDDDDSDGEHHTPFPSQPVTPMPFEPRTTGTKDRRIKQQSMQGPAAASILHLKELEIQRMREMIARKEEETRLKKLALASKTMAAQSPSRNAVASVPPSPPTGNDSPDDATNTGQPSVQDDDDGVANVSPATLSSVTPADEQLEGEVAAVQEVDDVDVEQTELASAQAISMSAPDRPRPDAKESTIFNHDVLGEQVYSEYRSPLALYPRLSRKGIDADYQVSSYDLSQPSTVSFLPSTKPNSSSTTSLNTLKLDLQPLKLDVITRSMDPLKRLCQYEIPGPGVCRDKDCEDIHLSKIESLEPDDNETADYIFKQLPHDWANKHQVKSASTILQALQAVRQHNSEVVPLDECVNQAILLITSLSST</sequence>
<feature type="region of interest" description="Disordered" evidence="1">
    <location>
        <begin position="586"/>
        <end position="648"/>
    </location>
</feature>
<feature type="compositionally biased region" description="Polar residues" evidence="1">
    <location>
        <begin position="55"/>
        <end position="64"/>
    </location>
</feature>
<feature type="compositionally biased region" description="Polar residues" evidence="1">
    <location>
        <begin position="103"/>
        <end position="112"/>
    </location>
</feature>
<feature type="region of interest" description="Disordered" evidence="1">
    <location>
        <begin position="313"/>
        <end position="336"/>
    </location>
</feature>
<evidence type="ECO:0000313" key="3">
    <source>
        <dbReference type="Proteomes" id="UP000284842"/>
    </source>
</evidence>
<accession>A0A409YM42</accession>
<organism evidence="2 3">
    <name type="scientific">Panaeolus cyanescens</name>
    <dbReference type="NCBI Taxonomy" id="181874"/>
    <lineage>
        <taxon>Eukaryota</taxon>
        <taxon>Fungi</taxon>
        <taxon>Dikarya</taxon>
        <taxon>Basidiomycota</taxon>
        <taxon>Agaricomycotina</taxon>
        <taxon>Agaricomycetes</taxon>
        <taxon>Agaricomycetidae</taxon>
        <taxon>Agaricales</taxon>
        <taxon>Agaricineae</taxon>
        <taxon>Galeropsidaceae</taxon>
        <taxon>Panaeolus</taxon>
    </lineage>
</organism>
<feature type="compositionally biased region" description="Basic and acidic residues" evidence="1">
    <location>
        <begin position="84"/>
        <end position="94"/>
    </location>
</feature>
<gene>
    <name evidence="2" type="ORF">CVT24_010679</name>
</gene>
<feature type="compositionally biased region" description="Basic residues" evidence="1">
    <location>
        <begin position="451"/>
        <end position="463"/>
    </location>
</feature>
<proteinExistence type="predicted"/>
<feature type="region of interest" description="Disordered" evidence="1">
    <location>
        <begin position="507"/>
        <end position="553"/>
    </location>
</feature>
<name>A0A409YM42_9AGAR</name>
<protein>
    <recommendedName>
        <fullName evidence="4">Zinc-finger domain-containing protein</fullName>
    </recommendedName>
</protein>
<feature type="compositionally biased region" description="Pro residues" evidence="1">
    <location>
        <begin position="521"/>
        <end position="530"/>
    </location>
</feature>
<feature type="region of interest" description="Disordered" evidence="1">
    <location>
        <begin position="1"/>
        <end position="112"/>
    </location>
</feature>